<dbReference type="FunFam" id="3.30.479.30:FF:000004">
    <property type="entry name" value="Putative membrane protease family, stomatin"/>
    <property type="match status" value="1"/>
</dbReference>
<evidence type="ECO:0000256" key="1">
    <source>
        <dbReference type="ARBA" id="ARBA00004167"/>
    </source>
</evidence>
<feature type="transmembrane region" description="Helical" evidence="7">
    <location>
        <begin position="7"/>
        <end position="27"/>
    </location>
</feature>
<dbReference type="PRINTS" id="PR00721">
    <property type="entry name" value="STOMATIN"/>
</dbReference>
<dbReference type="InterPro" id="IPR001972">
    <property type="entry name" value="Stomatin_HflK_fam"/>
</dbReference>
<evidence type="ECO:0000256" key="7">
    <source>
        <dbReference type="SAM" id="Phobius"/>
    </source>
</evidence>
<evidence type="ECO:0000313" key="10">
    <source>
        <dbReference type="Proteomes" id="UP000246077"/>
    </source>
</evidence>
<dbReference type="Pfam" id="PF01145">
    <property type="entry name" value="Band_7"/>
    <property type="match status" value="1"/>
</dbReference>
<feature type="domain" description="Band 7" evidence="8">
    <location>
        <begin position="25"/>
        <end position="183"/>
    </location>
</feature>
<keyword evidence="6 7" id="KW-0472">Membrane</keyword>
<dbReference type="SUPFAM" id="SSF117892">
    <property type="entry name" value="Band 7/SPFH domain"/>
    <property type="match status" value="1"/>
</dbReference>
<dbReference type="GO" id="GO:0005886">
    <property type="term" value="C:plasma membrane"/>
    <property type="evidence" value="ECO:0007669"/>
    <property type="project" value="UniProtKB-ARBA"/>
</dbReference>
<sequence length="320" mass="34292">MEGEMEGFGVFVLVLLVLVLVLVFMGVKTVPQGHAFTLERFGRYTRTLNPGLNFIFPVIDQIGAKLTTQEVVLDVPSQKIITLDNAIVTCDAVAFYQVINPAQAAYEVQNLTAAIINLVLTNIRSVMGSMALDDVLSRRSEINDKLLAIIDQATQPWGVKVTRIELKDIAPPEDMVQSMARQMKAEREKRATILEAEGVREASIKRAEGEKAAAILEAEGRREAAFRDAEARERAAEAEARATNAVSEAIGAGGTGAINYFLGLKYIEALAGIGMAPNSKVTFLPLDASGVMGAISGIAELTKHVGGDGAAKPVKPWGQG</sequence>
<evidence type="ECO:0000256" key="5">
    <source>
        <dbReference type="ARBA" id="ARBA00022989"/>
    </source>
</evidence>
<keyword evidence="10" id="KW-1185">Reference proteome</keyword>
<keyword evidence="4 7" id="KW-0812">Transmembrane</keyword>
<name>A0A317E3C7_9PROT</name>
<dbReference type="PANTHER" id="PTHR43327:SF10">
    <property type="entry name" value="STOMATIN-LIKE PROTEIN 2, MITOCHONDRIAL"/>
    <property type="match status" value="1"/>
</dbReference>
<evidence type="ECO:0000256" key="6">
    <source>
        <dbReference type="ARBA" id="ARBA00023136"/>
    </source>
</evidence>
<reference evidence="10" key="1">
    <citation type="submission" date="2018-05" db="EMBL/GenBank/DDBJ databases">
        <title>Zavarzinia sp. HR-AS.</title>
        <authorList>
            <person name="Lee Y."/>
            <person name="Jeon C.O."/>
        </authorList>
    </citation>
    <scope>NUCLEOTIDE SEQUENCE [LARGE SCALE GENOMIC DNA]</scope>
    <source>
        <strain evidence="10">DSM 1231</strain>
    </source>
</reference>
<proteinExistence type="inferred from homology"/>
<evidence type="ECO:0000256" key="4">
    <source>
        <dbReference type="ARBA" id="ARBA00022692"/>
    </source>
</evidence>
<dbReference type="Proteomes" id="UP000246077">
    <property type="component" value="Unassembled WGS sequence"/>
</dbReference>
<comment type="subcellular location">
    <subcellularLocation>
        <location evidence="1">Membrane</location>
        <topology evidence="1">Single-pass membrane protein</topology>
    </subcellularLocation>
</comment>
<dbReference type="OrthoDB" id="9809197at2"/>
<evidence type="ECO:0000313" key="9">
    <source>
        <dbReference type="EMBL" id="PWR19903.1"/>
    </source>
</evidence>
<keyword evidence="5 7" id="KW-1133">Transmembrane helix</keyword>
<accession>A0A317E3C7</accession>
<protein>
    <recommendedName>
        <fullName evidence="3">Protein QmcA</fullName>
    </recommendedName>
</protein>
<dbReference type="PROSITE" id="PS01270">
    <property type="entry name" value="BAND_7"/>
    <property type="match status" value="1"/>
</dbReference>
<dbReference type="SMART" id="SM00244">
    <property type="entry name" value="PHB"/>
    <property type="match status" value="1"/>
</dbReference>
<comment type="similarity">
    <text evidence="2">Belongs to the band 7/mec-2 family.</text>
</comment>
<comment type="caution">
    <text evidence="9">The sequence shown here is derived from an EMBL/GenBank/DDBJ whole genome shotgun (WGS) entry which is preliminary data.</text>
</comment>
<gene>
    <name evidence="9" type="ORF">DKG75_15740</name>
</gene>
<dbReference type="InterPro" id="IPR036013">
    <property type="entry name" value="Band_7/SPFH_dom_sf"/>
</dbReference>
<dbReference type="Gene3D" id="3.30.479.30">
    <property type="entry name" value="Band 7 domain"/>
    <property type="match status" value="1"/>
</dbReference>
<evidence type="ECO:0000259" key="8">
    <source>
        <dbReference type="SMART" id="SM00244"/>
    </source>
</evidence>
<dbReference type="AlphaFoldDB" id="A0A317E3C7"/>
<evidence type="ECO:0000256" key="3">
    <source>
        <dbReference type="ARBA" id="ARBA00017055"/>
    </source>
</evidence>
<dbReference type="InterPro" id="IPR050710">
    <property type="entry name" value="Band7/mec-2_domain"/>
</dbReference>
<dbReference type="InterPro" id="IPR018080">
    <property type="entry name" value="Band_7/stomatin-like_CS"/>
</dbReference>
<dbReference type="PANTHER" id="PTHR43327">
    <property type="entry name" value="STOMATIN-LIKE PROTEIN 2, MITOCHONDRIAL"/>
    <property type="match status" value="1"/>
</dbReference>
<dbReference type="EMBL" id="QGLF01000004">
    <property type="protein sequence ID" value="PWR19903.1"/>
    <property type="molecule type" value="Genomic_DNA"/>
</dbReference>
<dbReference type="InterPro" id="IPR001107">
    <property type="entry name" value="Band_7"/>
</dbReference>
<evidence type="ECO:0000256" key="2">
    <source>
        <dbReference type="ARBA" id="ARBA00008164"/>
    </source>
</evidence>
<dbReference type="GO" id="GO:0098552">
    <property type="term" value="C:side of membrane"/>
    <property type="evidence" value="ECO:0007669"/>
    <property type="project" value="UniProtKB-ARBA"/>
</dbReference>
<organism evidence="9 10">
    <name type="scientific">Zavarzinia compransoris</name>
    <dbReference type="NCBI Taxonomy" id="1264899"/>
    <lineage>
        <taxon>Bacteria</taxon>
        <taxon>Pseudomonadati</taxon>
        <taxon>Pseudomonadota</taxon>
        <taxon>Alphaproteobacteria</taxon>
        <taxon>Rhodospirillales</taxon>
        <taxon>Zavarziniaceae</taxon>
        <taxon>Zavarzinia</taxon>
    </lineage>
</organism>